<dbReference type="RefSeq" id="WP_058312758.1">
    <property type="nucleotide sequence ID" value="NZ_CYTW01000005.1"/>
</dbReference>
<dbReference type="Pfam" id="PF13432">
    <property type="entry name" value="TPR_16"/>
    <property type="match status" value="1"/>
</dbReference>
<dbReference type="AlphaFoldDB" id="A0A0P1IGI6"/>
<protein>
    <submittedName>
        <fullName evidence="2">Putative PEP-CTERM system TPR-repeat lipoprotein</fullName>
    </submittedName>
</protein>
<sequence>MNTEHLNLALTRGDWPLAAALLAPLTRGQNAHPSLLYNHGKVLVELGHHCEAMQLFHRCVARAPGHAAAWFEMGRTALSLEDLETGFDAFSKVVSMDKTDKDAARNLGRIAIRLGHWQAAERSWSLLKGDPEAELALYRVAAETRNPKAAEMRKSLLETHPDRAAVLRTLVRVSKGAMPLNL</sequence>
<keyword evidence="2" id="KW-0449">Lipoprotein</keyword>
<feature type="repeat" description="TPR" evidence="1">
    <location>
        <begin position="67"/>
        <end position="100"/>
    </location>
</feature>
<keyword evidence="3" id="KW-1185">Reference proteome</keyword>
<dbReference type="EMBL" id="CYTW01000005">
    <property type="protein sequence ID" value="CUK11631.1"/>
    <property type="molecule type" value="Genomic_DNA"/>
</dbReference>
<keyword evidence="1" id="KW-0802">TPR repeat</keyword>
<evidence type="ECO:0000256" key="1">
    <source>
        <dbReference type="PROSITE-ProRule" id="PRU00339"/>
    </source>
</evidence>
<dbReference type="PROSITE" id="PS50005">
    <property type="entry name" value="TPR"/>
    <property type="match status" value="2"/>
</dbReference>
<dbReference type="GeneID" id="83882570"/>
<proteinExistence type="predicted"/>
<accession>A0A0P1IGI6</accession>
<evidence type="ECO:0000313" key="2">
    <source>
        <dbReference type="EMBL" id="CUK11631.1"/>
    </source>
</evidence>
<organism evidence="2 3">
    <name type="scientific">Shimia thalassica</name>
    <dbReference type="NCBI Taxonomy" id="1715693"/>
    <lineage>
        <taxon>Bacteria</taxon>
        <taxon>Pseudomonadati</taxon>
        <taxon>Pseudomonadota</taxon>
        <taxon>Alphaproteobacteria</taxon>
        <taxon>Rhodobacterales</taxon>
        <taxon>Roseobacteraceae</taxon>
    </lineage>
</organism>
<dbReference type="STRING" id="1715693.PH7735_03593"/>
<gene>
    <name evidence="2" type="ORF">PH7735_03593</name>
</gene>
<dbReference type="InterPro" id="IPR019734">
    <property type="entry name" value="TPR_rpt"/>
</dbReference>
<name>A0A0P1IGI6_9RHOB</name>
<dbReference type="Proteomes" id="UP000051870">
    <property type="component" value="Unassembled WGS sequence"/>
</dbReference>
<dbReference type="InterPro" id="IPR011990">
    <property type="entry name" value="TPR-like_helical_dom_sf"/>
</dbReference>
<dbReference type="SUPFAM" id="SSF48452">
    <property type="entry name" value="TPR-like"/>
    <property type="match status" value="1"/>
</dbReference>
<dbReference type="Gene3D" id="1.25.40.10">
    <property type="entry name" value="Tetratricopeptide repeat domain"/>
    <property type="match status" value="1"/>
</dbReference>
<reference evidence="3" key="1">
    <citation type="submission" date="2015-09" db="EMBL/GenBank/DDBJ databases">
        <authorList>
            <person name="Rodrigo-Torres Lidia"/>
            <person name="Arahal R.David."/>
        </authorList>
    </citation>
    <scope>NUCLEOTIDE SEQUENCE [LARGE SCALE GENOMIC DNA]</scope>
    <source>
        <strain evidence="3">CECT 7735</strain>
    </source>
</reference>
<evidence type="ECO:0000313" key="3">
    <source>
        <dbReference type="Proteomes" id="UP000051870"/>
    </source>
</evidence>
<feature type="repeat" description="TPR" evidence="1">
    <location>
        <begin position="33"/>
        <end position="66"/>
    </location>
</feature>